<accession>W6AQZ3</accession>
<evidence type="ECO:0000313" key="2">
    <source>
        <dbReference type="EMBL" id="AHI60042.1"/>
    </source>
</evidence>
<name>W6AQZ3_9CAUD</name>
<dbReference type="OrthoDB" id="13971at10239"/>
<dbReference type="GO" id="GO:0004568">
    <property type="term" value="F:chitinase activity"/>
    <property type="evidence" value="ECO:0007669"/>
    <property type="project" value="InterPro"/>
</dbReference>
<evidence type="ECO:0000313" key="3">
    <source>
        <dbReference type="Proteomes" id="UP000019304"/>
    </source>
</evidence>
<dbReference type="InterPro" id="IPR023346">
    <property type="entry name" value="Lysozyme-like_dom_sf"/>
</dbReference>
<dbReference type="RefSeq" id="YP_009008547.1">
    <property type="nucleotide sequence ID" value="NC_023590.1"/>
</dbReference>
<dbReference type="EMBL" id="KF811200">
    <property type="protein sequence ID" value="AHI60042.1"/>
    <property type="molecule type" value="Genomic_DNA"/>
</dbReference>
<evidence type="ECO:0000259" key="1">
    <source>
        <dbReference type="Pfam" id="PF00182"/>
    </source>
</evidence>
<protein>
    <submittedName>
        <fullName evidence="2">Putative endolysin</fullName>
    </submittedName>
</protein>
<dbReference type="Proteomes" id="UP000019304">
    <property type="component" value="Segment"/>
</dbReference>
<dbReference type="InterPro" id="IPR000726">
    <property type="entry name" value="Glyco_hydro_19_cat"/>
</dbReference>
<feature type="domain" description="Glycoside hydrolase family 19 catalytic" evidence="1">
    <location>
        <begin position="82"/>
        <end position="146"/>
    </location>
</feature>
<dbReference type="GO" id="GO:0016998">
    <property type="term" value="P:cell wall macromolecule catabolic process"/>
    <property type="evidence" value="ECO:0007669"/>
    <property type="project" value="InterPro"/>
</dbReference>
<dbReference type="Pfam" id="PF00182">
    <property type="entry name" value="Glyco_hydro_19"/>
    <property type="match status" value="1"/>
</dbReference>
<gene>
    <name evidence="2" type="ORF">IME_AB3_43</name>
</gene>
<dbReference type="KEGG" id="vg:18504992"/>
<dbReference type="Gene3D" id="1.10.530.10">
    <property type="match status" value="1"/>
</dbReference>
<organism evidence="2 3">
    <name type="scientific">Acinetobacter phage IMEAB3</name>
    <dbReference type="NCBI Taxonomy" id="1458669"/>
    <lineage>
        <taxon>Viruses</taxon>
        <taxon>Duplodnaviria</taxon>
        <taxon>Heunggongvirae</taxon>
        <taxon>Uroviricota</taxon>
        <taxon>Caudoviricetes</taxon>
        <taxon>Lokivirus</taxon>
        <taxon>Lokivirus IMEAB3</taxon>
    </lineage>
</organism>
<sequence>MQSNKKGDGMVLTKNGFAIIKERFGRLTQSQVDELNYIVGEIDRHKNVSYPQAAYMLATTWLECDGTMLPIREYGLGKKKKYGQWFTNKNGEKYGYANDKLQTYLQSEYNGLYYGRGYVQLTWLDNYVKAGLKLGHDFAKNPDDVMIKEWAVKILITGMMEGWFTGHALTRYISQSKKDYVGARRVINSQDRANKVAEYAQVFEKALRSN</sequence>
<reference evidence="2 3" key="1">
    <citation type="submission" date="2013-11" db="EMBL/GenBank/DDBJ databases">
        <authorList>
            <person name="Peng F."/>
            <person name="Bai C."/>
            <person name="Tong Y."/>
            <person name="Mi Z."/>
            <person name="An X."/>
            <person name="Yuan X."/>
            <person name="Niu W."/>
            <person name="Hua Y."/>
            <person name="Li S."/>
            <person name="Fan H."/>
            <person name="Li Y."/>
            <person name="Pei G."/>
        </authorList>
    </citation>
    <scope>NUCLEOTIDE SEQUENCE [LARGE SCALE GENOMIC DNA]</scope>
</reference>
<dbReference type="GO" id="GO:0006032">
    <property type="term" value="P:chitin catabolic process"/>
    <property type="evidence" value="ECO:0007669"/>
    <property type="project" value="InterPro"/>
</dbReference>
<dbReference type="GeneID" id="18504992"/>
<keyword evidence="3" id="KW-1185">Reference proteome</keyword>
<proteinExistence type="predicted"/>
<dbReference type="SUPFAM" id="SSF53955">
    <property type="entry name" value="Lysozyme-like"/>
    <property type="match status" value="1"/>
</dbReference>